<dbReference type="Proteomes" id="UP000269692">
    <property type="component" value="Unassembled WGS sequence"/>
</dbReference>
<sequence length="290" mass="29950">MKAAPFAYHAPATKAEALDMLAGLDDARVLAGGQSLLPMMNLRLAGPTHLIDLNGVPELAGISRAGDALVIGTMTRQRAAERAALVHEACPLLAEAMEHVGFQQTRNRGTVGGSIAHMDPTAEIPVAASALDAMLTVESAAGARQFPIGELAEGYLMTQIAPDEMLTRVALRLWPKGHGHAFEEVTRRGESFCVVCVAALATLDASGAFSRLAIAIGGLAEAPVRLSGIEADLVGARADQDAFRAAGAAAGALAADEAPFAPPAYKRHLAGVLTERALARAAGRARRAAA</sequence>
<dbReference type="Pfam" id="PF03450">
    <property type="entry name" value="CO_deh_flav_C"/>
    <property type="match status" value="1"/>
</dbReference>
<dbReference type="InterPro" id="IPR005107">
    <property type="entry name" value="CO_DH_flav_C"/>
</dbReference>
<keyword evidence="3" id="KW-0560">Oxidoreductase</keyword>
<dbReference type="InterPro" id="IPR036318">
    <property type="entry name" value="FAD-bd_PCMH-like_sf"/>
</dbReference>
<dbReference type="InterPro" id="IPR036683">
    <property type="entry name" value="CO_DH_flav_C_dom_sf"/>
</dbReference>
<evidence type="ECO:0000259" key="4">
    <source>
        <dbReference type="PROSITE" id="PS51387"/>
    </source>
</evidence>
<dbReference type="Gene3D" id="3.30.465.10">
    <property type="match status" value="1"/>
</dbReference>
<accession>A0A3L7AIZ2</accession>
<dbReference type="InterPro" id="IPR051312">
    <property type="entry name" value="Diverse_Substr_Oxidored"/>
</dbReference>
<dbReference type="SUPFAM" id="SSF56176">
    <property type="entry name" value="FAD-binding/transporter-associated domain-like"/>
    <property type="match status" value="1"/>
</dbReference>
<dbReference type="Gene3D" id="3.30.43.10">
    <property type="entry name" value="Uridine Diphospho-n-acetylenolpyruvylglucosamine Reductase, domain 2"/>
    <property type="match status" value="1"/>
</dbReference>
<dbReference type="PANTHER" id="PTHR42659:SF2">
    <property type="entry name" value="XANTHINE DEHYDROGENASE SUBUNIT C-RELATED"/>
    <property type="match status" value="1"/>
</dbReference>
<dbReference type="AlphaFoldDB" id="A0A3L7AIZ2"/>
<reference evidence="5 6" key="1">
    <citation type="submission" date="2018-10" db="EMBL/GenBank/DDBJ databases">
        <title>Xanthobacter tagetidis genome sequencing and assembly.</title>
        <authorList>
            <person name="Maclea K.S."/>
            <person name="Goen A.E."/>
            <person name="Fatima S.A."/>
        </authorList>
    </citation>
    <scope>NUCLEOTIDE SEQUENCE [LARGE SCALE GENOMIC DNA]</scope>
    <source>
        <strain evidence="5 6">ATCC 700314</strain>
    </source>
</reference>
<evidence type="ECO:0000256" key="2">
    <source>
        <dbReference type="ARBA" id="ARBA00022827"/>
    </source>
</evidence>
<dbReference type="PROSITE" id="PS51387">
    <property type="entry name" value="FAD_PCMH"/>
    <property type="match status" value="1"/>
</dbReference>
<dbReference type="PANTHER" id="PTHR42659">
    <property type="entry name" value="XANTHINE DEHYDROGENASE SUBUNIT C-RELATED"/>
    <property type="match status" value="1"/>
</dbReference>
<dbReference type="InterPro" id="IPR002346">
    <property type="entry name" value="Mopterin_DH_FAD-bd"/>
</dbReference>
<dbReference type="SMART" id="SM01092">
    <property type="entry name" value="CO_deh_flav_C"/>
    <property type="match status" value="1"/>
</dbReference>
<dbReference type="RefSeq" id="WP_121622153.1">
    <property type="nucleotide sequence ID" value="NZ_JACIIW010000006.1"/>
</dbReference>
<dbReference type="Pfam" id="PF00941">
    <property type="entry name" value="FAD_binding_5"/>
    <property type="match status" value="1"/>
</dbReference>
<evidence type="ECO:0000256" key="1">
    <source>
        <dbReference type="ARBA" id="ARBA00022630"/>
    </source>
</evidence>
<dbReference type="InterPro" id="IPR016167">
    <property type="entry name" value="FAD-bd_PCMH_sub1"/>
</dbReference>
<dbReference type="EMBL" id="RCTF01000003">
    <property type="protein sequence ID" value="RLP80359.1"/>
    <property type="molecule type" value="Genomic_DNA"/>
</dbReference>
<evidence type="ECO:0000256" key="3">
    <source>
        <dbReference type="ARBA" id="ARBA00023002"/>
    </source>
</evidence>
<dbReference type="InterPro" id="IPR016166">
    <property type="entry name" value="FAD-bd_PCMH"/>
</dbReference>
<evidence type="ECO:0000313" key="6">
    <source>
        <dbReference type="Proteomes" id="UP000269692"/>
    </source>
</evidence>
<dbReference type="GO" id="GO:0071949">
    <property type="term" value="F:FAD binding"/>
    <property type="evidence" value="ECO:0007669"/>
    <property type="project" value="InterPro"/>
</dbReference>
<dbReference type="InterPro" id="IPR016169">
    <property type="entry name" value="FAD-bd_PCMH_sub2"/>
</dbReference>
<keyword evidence="2" id="KW-0274">FAD</keyword>
<dbReference type="Gene3D" id="3.30.390.50">
    <property type="entry name" value="CO dehydrogenase flavoprotein, C-terminal domain"/>
    <property type="match status" value="1"/>
</dbReference>
<organism evidence="5 6">
    <name type="scientific">Xanthobacter tagetidis</name>
    <dbReference type="NCBI Taxonomy" id="60216"/>
    <lineage>
        <taxon>Bacteria</taxon>
        <taxon>Pseudomonadati</taxon>
        <taxon>Pseudomonadota</taxon>
        <taxon>Alphaproteobacteria</taxon>
        <taxon>Hyphomicrobiales</taxon>
        <taxon>Xanthobacteraceae</taxon>
        <taxon>Xanthobacter</taxon>
    </lineage>
</organism>
<proteinExistence type="predicted"/>
<dbReference type="SUPFAM" id="SSF55447">
    <property type="entry name" value="CO dehydrogenase flavoprotein C-terminal domain-like"/>
    <property type="match status" value="1"/>
</dbReference>
<name>A0A3L7AIZ2_9HYPH</name>
<dbReference type="OrthoDB" id="9793944at2"/>
<feature type="domain" description="FAD-binding PCMH-type" evidence="4">
    <location>
        <begin position="1"/>
        <end position="176"/>
    </location>
</feature>
<gene>
    <name evidence="5" type="ORF">D9R14_04615</name>
</gene>
<comment type="caution">
    <text evidence="5">The sequence shown here is derived from an EMBL/GenBank/DDBJ whole genome shotgun (WGS) entry which is preliminary data.</text>
</comment>
<keyword evidence="6" id="KW-1185">Reference proteome</keyword>
<dbReference type="GO" id="GO:0016491">
    <property type="term" value="F:oxidoreductase activity"/>
    <property type="evidence" value="ECO:0007669"/>
    <property type="project" value="UniProtKB-KW"/>
</dbReference>
<protein>
    <submittedName>
        <fullName evidence="5">Xanthine dehydrogenase family protein subunit M</fullName>
    </submittedName>
</protein>
<evidence type="ECO:0000313" key="5">
    <source>
        <dbReference type="EMBL" id="RLP80359.1"/>
    </source>
</evidence>
<keyword evidence="1" id="KW-0285">Flavoprotein</keyword>